<dbReference type="InterPro" id="IPR002052">
    <property type="entry name" value="DNA_methylase_N6_adenine_CS"/>
</dbReference>
<feature type="domain" description="DNA methylase adenine-specific" evidence="3">
    <location>
        <begin position="337"/>
        <end position="610"/>
    </location>
</feature>
<dbReference type="Pfam" id="PF02384">
    <property type="entry name" value="N6_Mtase"/>
    <property type="match status" value="1"/>
</dbReference>
<organism evidence="5 6">
    <name type="scientific">Nibrella viscosa</name>
    <dbReference type="NCBI Taxonomy" id="1084524"/>
    <lineage>
        <taxon>Bacteria</taxon>
        <taxon>Pseudomonadati</taxon>
        <taxon>Bacteroidota</taxon>
        <taxon>Cytophagia</taxon>
        <taxon>Cytophagales</taxon>
        <taxon>Spirosomataceae</taxon>
        <taxon>Nibrella</taxon>
    </lineage>
</organism>
<accession>A0ABP8JQ66</accession>
<dbReference type="InterPro" id="IPR003356">
    <property type="entry name" value="DNA_methylase_A-5"/>
</dbReference>
<feature type="domain" description="Type I restriction enzyme R protein N-terminal" evidence="4">
    <location>
        <begin position="48"/>
        <end position="162"/>
    </location>
</feature>
<dbReference type="Gene3D" id="3.40.50.150">
    <property type="entry name" value="Vaccinia Virus protein VP39"/>
    <property type="match status" value="1"/>
</dbReference>
<evidence type="ECO:0000256" key="2">
    <source>
        <dbReference type="ARBA" id="ARBA00022747"/>
    </source>
</evidence>
<dbReference type="Proteomes" id="UP001500936">
    <property type="component" value="Unassembled WGS sequence"/>
</dbReference>
<sequence>MAKIGSFYHIDPNNWLFNTHGDVLDCKRRAKEYFDAKGTYDGAEYIIEEFVRQWALRQLLTEYQYPKEWLGEKIVIEEPVKMGSTEKEADISIKNDTRRTFIYVEVKKRGISEDEFNEAERQLETYLASTHTATIGLVTDGDRVRSLRKKIDPNDFEYIPDIYSFGGAQANQVKLVREIPATGDKTKTGLTPINKDYERLLFDSHSIIRDIDGLHADEALDELSKIIYVKIYDEKKTLKQGDKAEFKFQIYGASNPSEVASNIRVLYEEARNAELEVYSKRIPNYERSRGVFKNQIRLSDAAVYAIVEKLQKYSLVDTPTDVKGIAFQNVLSSAIRAGMGQYFTPDPIVKIATGILQPSPSDMILDPFCGSGHFLTSCLDYVVKNYGESIKEADMYEFKFFHLHGIEKSERMVRIAMTDMLLHDDGHTNIRNLDALLSFENYPDILALRDDGNSDPAVFSMIVTNPPFGSIMRSEVKEMVGRFNLGAKKKSLPLEILGLERSFQFLKPGGRMAIVLPDGLLKNKNAKFVRKWVEQVAEIKAIISLPEEAFNAYGAMVKTSLCIFRKLNEKEAPNPDSKALLLEAENLGYDATGREKAGTEVDQIIELFHKEIGWK</sequence>
<dbReference type="InterPro" id="IPR029464">
    <property type="entry name" value="HSDR_N"/>
</dbReference>
<dbReference type="SUPFAM" id="SSF53335">
    <property type="entry name" value="S-adenosyl-L-methionine-dependent methyltransferases"/>
    <property type="match status" value="1"/>
</dbReference>
<dbReference type="Pfam" id="PF13588">
    <property type="entry name" value="HSDR_N_2"/>
    <property type="match status" value="1"/>
</dbReference>
<reference evidence="6" key="1">
    <citation type="journal article" date="2019" name="Int. J. Syst. Evol. Microbiol.">
        <title>The Global Catalogue of Microorganisms (GCM) 10K type strain sequencing project: providing services to taxonomists for standard genome sequencing and annotation.</title>
        <authorList>
            <consortium name="The Broad Institute Genomics Platform"/>
            <consortium name="The Broad Institute Genome Sequencing Center for Infectious Disease"/>
            <person name="Wu L."/>
            <person name="Ma J."/>
        </authorList>
    </citation>
    <scope>NUCLEOTIDE SEQUENCE [LARGE SCALE GENOMIC DNA]</scope>
    <source>
        <strain evidence="6">JCM 17925</strain>
    </source>
</reference>
<evidence type="ECO:0000256" key="1">
    <source>
        <dbReference type="ARBA" id="ARBA00006594"/>
    </source>
</evidence>
<comment type="caution">
    <text evidence="5">The sequence shown here is derived from an EMBL/GenBank/DDBJ whole genome shotgun (WGS) entry which is preliminary data.</text>
</comment>
<keyword evidence="2" id="KW-0680">Restriction system</keyword>
<name>A0ABP8JQ66_9BACT</name>
<proteinExistence type="inferred from homology"/>
<evidence type="ECO:0000259" key="4">
    <source>
        <dbReference type="Pfam" id="PF13588"/>
    </source>
</evidence>
<gene>
    <name evidence="5" type="ORF">GCM10023187_00020</name>
</gene>
<dbReference type="PROSITE" id="PS00092">
    <property type="entry name" value="N6_MTASE"/>
    <property type="match status" value="1"/>
</dbReference>
<dbReference type="InterPro" id="IPR052916">
    <property type="entry name" value="Type-I_RE_MTase_Subunit"/>
</dbReference>
<dbReference type="PANTHER" id="PTHR42998:SF1">
    <property type="entry name" value="TYPE I RESTRICTION ENZYME HINDI METHYLASE SUBUNIT"/>
    <property type="match status" value="1"/>
</dbReference>
<evidence type="ECO:0000259" key="3">
    <source>
        <dbReference type="Pfam" id="PF02384"/>
    </source>
</evidence>
<dbReference type="PANTHER" id="PTHR42998">
    <property type="entry name" value="TYPE I RESTRICTION ENZYME HINDVIIP M PROTEIN-RELATED"/>
    <property type="match status" value="1"/>
</dbReference>
<dbReference type="EMBL" id="BAABHB010000001">
    <property type="protein sequence ID" value="GAA4394338.1"/>
    <property type="molecule type" value="Genomic_DNA"/>
</dbReference>
<dbReference type="InterPro" id="IPR029063">
    <property type="entry name" value="SAM-dependent_MTases_sf"/>
</dbReference>
<evidence type="ECO:0000313" key="6">
    <source>
        <dbReference type="Proteomes" id="UP001500936"/>
    </source>
</evidence>
<keyword evidence="6" id="KW-1185">Reference proteome</keyword>
<dbReference type="PRINTS" id="PR00507">
    <property type="entry name" value="N12N6MTFRASE"/>
</dbReference>
<dbReference type="CDD" id="cd02440">
    <property type="entry name" value="AdoMet_MTases"/>
    <property type="match status" value="1"/>
</dbReference>
<protein>
    <recommendedName>
        <fullName evidence="7">Site-specific DNA-methyltransferase (adenine-specific)</fullName>
    </recommendedName>
</protein>
<evidence type="ECO:0000313" key="5">
    <source>
        <dbReference type="EMBL" id="GAA4394338.1"/>
    </source>
</evidence>
<comment type="similarity">
    <text evidence="1">Belongs to the N(4)/N(6)-methyltransferase family.</text>
</comment>
<dbReference type="RefSeq" id="WP_345262636.1">
    <property type="nucleotide sequence ID" value="NZ_BAABHB010000001.1"/>
</dbReference>
<evidence type="ECO:0008006" key="7">
    <source>
        <dbReference type="Google" id="ProtNLM"/>
    </source>
</evidence>